<dbReference type="InterPro" id="IPR043129">
    <property type="entry name" value="ATPase_NBD"/>
</dbReference>
<evidence type="ECO:0000313" key="4">
    <source>
        <dbReference type="EMBL" id="MFF3571957.1"/>
    </source>
</evidence>
<dbReference type="PANTHER" id="PTHR11365:SF23">
    <property type="entry name" value="HYPOTHETICAL 5-OXOPROLINASE (EUROFUNG)-RELATED"/>
    <property type="match status" value="1"/>
</dbReference>
<dbReference type="InterPro" id="IPR045079">
    <property type="entry name" value="Oxoprolinase-like"/>
</dbReference>
<protein>
    <submittedName>
        <fullName evidence="4">Hydantoinase/oxoprolinase family protein</fullName>
    </submittedName>
</protein>
<organism evidence="4 5">
    <name type="scientific">Nocardia jiangxiensis</name>
    <dbReference type="NCBI Taxonomy" id="282685"/>
    <lineage>
        <taxon>Bacteria</taxon>
        <taxon>Bacillati</taxon>
        <taxon>Actinomycetota</taxon>
        <taxon>Actinomycetes</taxon>
        <taxon>Mycobacteriales</taxon>
        <taxon>Nocardiaceae</taxon>
        <taxon>Nocardia</taxon>
    </lineage>
</organism>
<sequence>MAELVGVDVGGTFTDCVAFGDDDSVVRAKVLTTPEDPSIGFLNGITELARLRGMRPRDYGARITRIVHGTTVATNAALTGNGARTALLTTAGFRDALQMRRGVKENQYDNRYAAPRPLVPRRLRIGIAERTTSTGEILVRPDRDEIRRAVAELRAQGVEAIAICFMHSYANPANERMVADIAAEEMPEIYVTASADLLPEVRFYERVATTVYNAYVGPIVANYLGALTERLSEVSFDGRLLIMQSHGGVVTPETAVVRAAGALLSGPAAGPITGAAYGTRPDAGRAITADMGGTSFDVAVVRDRKPVIVRDAEFDRHVVALPATDIHAIGAGGGSIAWIDDGGLLRMGPQSAGSRPGPACYGFGGIEPTVSDSNLVLGYLDPDNFAGGDLSLRVDLAEQAIKSVVADPLGLGVAEAAAGMHRVVNVNMAMGVRAVSVNRGVDPREVPLVVGGGCGPIHAARIAEELGIRMVVIPQASGLFCATGMLLSDFRHDFVHTFLSSLSDVDQAELAGLLHSLRESGTAALESDGVAEDDHSYEFSLDMRYRGQHREIEVPCTIAEVASDLSALRGRFDRLHEALYAHRVPEAVTEIVNVRARALGLTRKLPLPGEVVGERDASTARVGGRPAYLTETAAYADLPVYDGERLRAGHIVPGPALIDEPTTTLLVPPTFDLSCAANGSKVLTHHALREGATR</sequence>
<dbReference type="Pfam" id="PF19278">
    <property type="entry name" value="Hydant_A_C"/>
    <property type="match status" value="1"/>
</dbReference>
<gene>
    <name evidence="4" type="ORF">ACFYXQ_29665</name>
</gene>
<reference evidence="4 5" key="1">
    <citation type="submission" date="2024-10" db="EMBL/GenBank/DDBJ databases">
        <title>The Natural Products Discovery Center: Release of the First 8490 Sequenced Strains for Exploring Actinobacteria Biosynthetic Diversity.</title>
        <authorList>
            <person name="Kalkreuter E."/>
            <person name="Kautsar S.A."/>
            <person name="Yang D."/>
            <person name="Bader C.D."/>
            <person name="Teijaro C.N."/>
            <person name="Fluegel L."/>
            <person name="Davis C.M."/>
            <person name="Simpson J.R."/>
            <person name="Lauterbach L."/>
            <person name="Steele A.D."/>
            <person name="Gui C."/>
            <person name="Meng S."/>
            <person name="Li G."/>
            <person name="Viehrig K."/>
            <person name="Ye F."/>
            <person name="Su P."/>
            <person name="Kiefer A.F."/>
            <person name="Nichols A."/>
            <person name="Cepeda A.J."/>
            <person name="Yan W."/>
            <person name="Fan B."/>
            <person name="Jiang Y."/>
            <person name="Adhikari A."/>
            <person name="Zheng C.-J."/>
            <person name="Schuster L."/>
            <person name="Cowan T.M."/>
            <person name="Smanski M.J."/>
            <person name="Chevrette M.G."/>
            <person name="De Carvalho L.P.S."/>
            <person name="Shen B."/>
        </authorList>
    </citation>
    <scope>NUCLEOTIDE SEQUENCE [LARGE SCALE GENOMIC DNA]</scope>
    <source>
        <strain evidence="4 5">NPDC002593</strain>
    </source>
</reference>
<dbReference type="InterPro" id="IPR049517">
    <property type="entry name" value="ACX-like_C"/>
</dbReference>
<evidence type="ECO:0000313" key="5">
    <source>
        <dbReference type="Proteomes" id="UP001601992"/>
    </source>
</evidence>
<dbReference type="RefSeq" id="WP_387405651.1">
    <property type="nucleotide sequence ID" value="NZ_JBIAQY010000011.1"/>
</dbReference>
<feature type="domain" description="Hydantoinase A/oxoprolinase" evidence="1">
    <location>
        <begin position="206"/>
        <end position="493"/>
    </location>
</feature>
<dbReference type="EMBL" id="JBIAQY010000011">
    <property type="protein sequence ID" value="MFF3571957.1"/>
    <property type="molecule type" value="Genomic_DNA"/>
</dbReference>
<proteinExistence type="predicted"/>
<keyword evidence="5" id="KW-1185">Reference proteome</keyword>
<dbReference type="PANTHER" id="PTHR11365">
    <property type="entry name" value="5-OXOPROLINASE RELATED"/>
    <property type="match status" value="1"/>
</dbReference>
<feature type="domain" description="Acetophenone carboxylase-like C-terminal" evidence="3">
    <location>
        <begin position="510"/>
        <end position="672"/>
    </location>
</feature>
<dbReference type="InterPro" id="IPR002821">
    <property type="entry name" value="Hydantoinase_A"/>
</dbReference>
<accession>A0ABW6S6T2</accession>
<evidence type="ECO:0000259" key="3">
    <source>
        <dbReference type="Pfam" id="PF19278"/>
    </source>
</evidence>
<evidence type="ECO:0000259" key="2">
    <source>
        <dbReference type="Pfam" id="PF05378"/>
    </source>
</evidence>
<dbReference type="InterPro" id="IPR008040">
    <property type="entry name" value="Hydant_A_N"/>
</dbReference>
<feature type="domain" description="Hydantoinase/oxoprolinase N-terminal" evidence="2">
    <location>
        <begin position="5"/>
        <end position="185"/>
    </location>
</feature>
<dbReference type="SUPFAM" id="SSF53067">
    <property type="entry name" value="Actin-like ATPase domain"/>
    <property type="match status" value="1"/>
</dbReference>
<dbReference type="Proteomes" id="UP001601992">
    <property type="component" value="Unassembled WGS sequence"/>
</dbReference>
<evidence type="ECO:0000259" key="1">
    <source>
        <dbReference type="Pfam" id="PF01968"/>
    </source>
</evidence>
<comment type="caution">
    <text evidence="4">The sequence shown here is derived from an EMBL/GenBank/DDBJ whole genome shotgun (WGS) entry which is preliminary data.</text>
</comment>
<dbReference type="Pfam" id="PF05378">
    <property type="entry name" value="Hydant_A_N"/>
    <property type="match status" value="1"/>
</dbReference>
<name>A0ABW6S6T2_9NOCA</name>
<dbReference type="Pfam" id="PF01968">
    <property type="entry name" value="Hydantoinase_A"/>
    <property type="match status" value="1"/>
</dbReference>